<dbReference type="AlphaFoldDB" id="A0A7S1D3X8"/>
<organism evidence="2">
    <name type="scientific">Cyclophora tenuis</name>
    <name type="common">Marine diatom</name>
    <dbReference type="NCBI Taxonomy" id="216820"/>
    <lineage>
        <taxon>Eukaryota</taxon>
        <taxon>Sar</taxon>
        <taxon>Stramenopiles</taxon>
        <taxon>Ochrophyta</taxon>
        <taxon>Bacillariophyta</taxon>
        <taxon>Fragilariophyceae</taxon>
        <taxon>Fragilariophycidae</taxon>
        <taxon>Cyclophorales</taxon>
        <taxon>Cyclophoraceae</taxon>
        <taxon>Cyclophora</taxon>
    </lineage>
</organism>
<feature type="region of interest" description="Disordered" evidence="1">
    <location>
        <begin position="128"/>
        <end position="169"/>
    </location>
</feature>
<feature type="compositionally biased region" description="Polar residues" evidence="1">
    <location>
        <begin position="158"/>
        <end position="169"/>
    </location>
</feature>
<protein>
    <submittedName>
        <fullName evidence="2">Uncharacterized protein</fullName>
    </submittedName>
</protein>
<sequence>MDKGGYTFVEQNEKEVAILQAPHVVVELDNDDTKTKSPTTKADDKDDDNNNNKSPSSLLFTKAEVRGAGVGGGVVGLVLGGPILAIVGGVVAANVAKTNTEAGKFCRNHGQRISRWVIQACDWIKDKMQPDKKHPQNNHDNDNNDEAEVTFEEIKRPTATTPTTVKEIV</sequence>
<evidence type="ECO:0000313" key="2">
    <source>
        <dbReference type="EMBL" id="CAD8937176.1"/>
    </source>
</evidence>
<feature type="region of interest" description="Disordered" evidence="1">
    <location>
        <begin position="28"/>
        <end position="58"/>
    </location>
</feature>
<gene>
    <name evidence="2" type="ORF">CTEN0397_LOCUS8235</name>
</gene>
<name>A0A7S1D3X8_CYCTE</name>
<proteinExistence type="predicted"/>
<dbReference type="EMBL" id="HBFW01012900">
    <property type="protein sequence ID" value="CAD8937176.1"/>
    <property type="molecule type" value="Transcribed_RNA"/>
</dbReference>
<reference evidence="2" key="1">
    <citation type="submission" date="2021-01" db="EMBL/GenBank/DDBJ databases">
        <authorList>
            <person name="Corre E."/>
            <person name="Pelletier E."/>
            <person name="Niang G."/>
            <person name="Scheremetjew M."/>
            <person name="Finn R."/>
            <person name="Kale V."/>
            <person name="Holt S."/>
            <person name="Cochrane G."/>
            <person name="Meng A."/>
            <person name="Brown T."/>
            <person name="Cohen L."/>
        </authorList>
    </citation>
    <scope>NUCLEOTIDE SEQUENCE</scope>
    <source>
        <strain evidence="2">ECT3854</strain>
    </source>
</reference>
<evidence type="ECO:0000256" key="1">
    <source>
        <dbReference type="SAM" id="MobiDB-lite"/>
    </source>
</evidence>
<feature type="compositionally biased region" description="Basic and acidic residues" evidence="1">
    <location>
        <begin position="128"/>
        <end position="142"/>
    </location>
</feature>
<accession>A0A7S1D3X8</accession>
<feature type="compositionally biased region" description="Basic and acidic residues" evidence="1">
    <location>
        <begin position="31"/>
        <end position="50"/>
    </location>
</feature>